<feature type="compositionally biased region" description="Low complexity" evidence="2">
    <location>
        <begin position="767"/>
        <end position="801"/>
    </location>
</feature>
<organism evidence="4 5">
    <name type="scientific">Ophiostoma piceae (strain UAMH 11346)</name>
    <name type="common">Sap stain fungus</name>
    <dbReference type="NCBI Taxonomy" id="1262450"/>
    <lineage>
        <taxon>Eukaryota</taxon>
        <taxon>Fungi</taxon>
        <taxon>Dikarya</taxon>
        <taxon>Ascomycota</taxon>
        <taxon>Pezizomycotina</taxon>
        <taxon>Sordariomycetes</taxon>
        <taxon>Sordariomycetidae</taxon>
        <taxon>Ophiostomatales</taxon>
        <taxon>Ophiostomataceae</taxon>
        <taxon>Ophiostoma</taxon>
    </lineage>
</organism>
<dbReference type="CDD" id="cd12148">
    <property type="entry name" value="fungal_TF_MHR"/>
    <property type="match status" value="1"/>
</dbReference>
<dbReference type="OrthoDB" id="4314040at2759"/>
<feature type="region of interest" description="Disordered" evidence="2">
    <location>
        <begin position="137"/>
        <end position="194"/>
    </location>
</feature>
<dbReference type="PANTHER" id="PTHR38791">
    <property type="entry name" value="ZN(II)2CYS6 TRANSCRIPTION FACTOR (EUROFUNG)-RELATED-RELATED"/>
    <property type="match status" value="1"/>
</dbReference>
<dbReference type="eggNOG" id="ENOG502S0C8">
    <property type="taxonomic scope" value="Eukaryota"/>
</dbReference>
<dbReference type="InterPro" id="IPR053175">
    <property type="entry name" value="DHMBA_Reg_Transcription_Factor"/>
</dbReference>
<gene>
    <name evidence="4" type="ORF">F503_01917</name>
</gene>
<feature type="compositionally biased region" description="Polar residues" evidence="2">
    <location>
        <begin position="751"/>
        <end position="766"/>
    </location>
</feature>
<evidence type="ECO:0000313" key="5">
    <source>
        <dbReference type="Proteomes" id="UP000016923"/>
    </source>
</evidence>
<name>S3BQP4_OPHP1</name>
<dbReference type="InterPro" id="IPR036864">
    <property type="entry name" value="Zn2-C6_fun-type_DNA-bd_sf"/>
</dbReference>
<proteinExistence type="predicted"/>
<evidence type="ECO:0000256" key="1">
    <source>
        <dbReference type="ARBA" id="ARBA00023242"/>
    </source>
</evidence>
<keyword evidence="1" id="KW-0539">Nucleus</keyword>
<dbReference type="SUPFAM" id="SSF57701">
    <property type="entry name" value="Zn2/Cys6 DNA-binding domain"/>
    <property type="match status" value="1"/>
</dbReference>
<feature type="region of interest" description="Disordered" evidence="2">
    <location>
        <begin position="58"/>
        <end position="106"/>
    </location>
</feature>
<dbReference type="HOGENOM" id="CLU_013866_4_0_1"/>
<evidence type="ECO:0000259" key="3">
    <source>
        <dbReference type="PROSITE" id="PS50048"/>
    </source>
</evidence>
<feature type="compositionally biased region" description="Low complexity" evidence="2">
    <location>
        <begin position="682"/>
        <end position="694"/>
    </location>
</feature>
<feature type="compositionally biased region" description="Basic and acidic residues" evidence="2">
    <location>
        <begin position="802"/>
        <end position="815"/>
    </location>
</feature>
<sequence length="938" mass="101413">MVFSGKPSTGCQMCRTRRIKCDEAKPACSQCVRTGRTCPGYKSQIDLLFRNETGASAAEKRTRAAARKKAGTSATAGPSTQSKGSISPSSASQSQTPSLSPVSAPASSAQAASEAAAQAASFSSFSVSEPLSLPKSLIPIPSSKKNSQPRKSATAAGRKTAASSNNRAGGSSNRNTSTAGTISPPSYDDSNSTFRIETLNPRGSIDNHHMVDTFSKASVSYVLAHRQSPDYEYGDNPLSSASSSFGFIEEEEDYSEYISPNNQIVQRRQHSGNVEVIIPALAPPPDDLAIHHFFANFVMVPYENSTRGYLDFLLPLMQEVNSPVASELAKFSTFETNSAIDISKPPNEGSLALSYAFRACALASMGTRVTSDRYPFMDKAIGAYTRALAATHIALRDPDLSRADSTLAAVLLLGIFESITAKQLGLFAWGSHIEGAVEIVKSRSNEQRRTRIGRGLFIAVRTQMIIHSLATGKPPGMGDEWWFEDAINDSLAADCQRLSIRAAELRAEATTCMERASFSMAYKPPEVMAEVKSLAERAYALDRECVAWMENLSPEWNYHPVAWQDKLPEGGDYSTAEVFPGYVDVYPDLFIVGCWNMMRGTRLCLSSVGVRCASWACWPADYRTTPEYAAAAVICKETINGIVASVPFYLGYHSKYSPLGRGGQDEGWTWIGDHKYSTSHVPPASSTASWSPSPEAYPPTPPHESAAPAWSTRPIWQVDPNVQGGEAGHAWTTAEPTTTTAMPPTTHPHSAYSTSTRPYPSTVPHQTASPPAAAESPESTSSSSTTSLPPHQQNPQPQPRQFHFDHYSGPGHEEYIPVSPPKAGFMLGDETELKGLAGYFLAWPLTNVASQDYTTDEQREWAVGRLKYISEAMGVRYAGFLSGIKFRAPSMMIRRDRSVAQQALLAATGQMSKGDPVASPFVDQLGIKKGSISGDNPT</sequence>
<feature type="region of interest" description="Disordered" evidence="2">
    <location>
        <begin position="682"/>
        <end position="708"/>
    </location>
</feature>
<keyword evidence="5" id="KW-1185">Reference proteome</keyword>
<feature type="compositionally biased region" description="Low complexity" evidence="2">
    <location>
        <begin position="71"/>
        <end position="106"/>
    </location>
</feature>
<dbReference type="Proteomes" id="UP000016923">
    <property type="component" value="Unassembled WGS sequence"/>
</dbReference>
<dbReference type="InterPro" id="IPR021858">
    <property type="entry name" value="Fun_TF"/>
</dbReference>
<evidence type="ECO:0000313" key="4">
    <source>
        <dbReference type="EMBL" id="EPE03659.1"/>
    </source>
</evidence>
<dbReference type="PROSITE" id="PS50048">
    <property type="entry name" value="ZN2_CY6_FUNGAL_2"/>
    <property type="match status" value="1"/>
</dbReference>
<evidence type="ECO:0000256" key="2">
    <source>
        <dbReference type="SAM" id="MobiDB-lite"/>
    </source>
</evidence>
<dbReference type="GO" id="GO:0008270">
    <property type="term" value="F:zinc ion binding"/>
    <property type="evidence" value="ECO:0007669"/>
    <property type="project" value="InterPro"/>
</dbReference>
<dbReference type="STRING" id="1262450.S3BQP4"/>
<feature type="compositionally biased region" description="Low complexity" evidence="2">
    <location>
        <begin position="160"/>
        <end position="177"/>
    </location>
</feature>
<dbReference type="InterPro" id="IPR001138">
    <property type="entry name" value="Zn2Cys6_DnaBD"/>
</dbReference>
<dbReference type="AlphaFoldDB" id="S3BQP4"/>
<accession>S3BQP4</accession>
<dbReference type="PROSITE" id="PS00463">
    <property type="entry name" value="ZN2_CY6_FUNGAL_1"/>
    <property type="match status" value="1"/>
</dbReference>
<feature type="domain" description="Zn(2)-C6 fungal-type" evidence="3">
    <location>
        <begin position="10"/>
        <end position="38"/>
    </location>
</feature>
<dbReference type="Pfam" id="PF11951">
    <property type="entry name" value="Fungal_trans_2"/>
    <property type="match status" value="1"/>
</dbReference>
<feature type="region of interest" description="Disordered" evidence="2">
    <location>
        <begin position="736"/>
        <end position="816"/>
    </location>
</feature>
<feature type="compositionally biased region" description="Polar residues" evidence="2">
    <location>
        <begin position="178"/>
        <end position="194"/>
    </location>
</feature>
<dbReference type="CDD" id="cd00067">
    <property type="entry name" value="GAL4"/>
    <property type="match status" value="1"/>
</dbReference>
<dbReference type="SMART" id="SM00066">
    <property type="entry name" value="GAL4"/>
    <property type="match status" value="1"/>
</dbReference>
<feature type="compositionally biased region" description="Low complexity" evidence="2">
    <location>
        <begin position="736"/>
        <end position="749"/>
    </location>
</feature>
<dbReference type="VEuPathDB" id="FungiDB:F503_01917"/>
<dbReference type="GO" id="GO:0000981">
    <property type="term" value="F:DNA-binding transcription factor activity, RNA polymerase II-specific"/>
    <property type="evidence" value="ECO:0007669"/>
    <property type="project" value="InterPro"/>
</dbReference>
<reference evidence="4 5" key="1">
    <citation type="journal article" date="2013" name="BMC Genomics">
        <title>The genome and transcriptome of the pine saprophyte Ophiostoma piceae, and a comparison with the bark beetle-associated pine pathogen Grosmannia clavigera.</title>
        <authorList>
            <person name="Haridas S."/>
            <person name="Wang Y."/>
            <person name="Lim L."/>
            <person name="Massoumi Alamouti S."/>
            <person name="Jackman S."/>
            <person name="Docking R."/>
            <person name="Robertson G."/>
            <person name="Birol I."/>
            <person name="Bohlmann J."/>
            <person name="Breuil C."/>
        </authorList>
    </citation>
    <scope>NUCLEOTIDE SEQUENCE [LARGE SCALE GENOMIC DNA]</scope>
    <source>
        <strain evidence="4 5">UAMH 11346</strain>
    </source>
</reference>
<dbReference type="Pfam" id="PF00172">
    <property type="entry name" value="Zn_clus"/>
    <property type="match status" value="1"/>
</dbReference>
<dbReference type="EMBL" id="KE148166">
    <property type="protein sequence ID" value="EPE03659.1"/>
    <property type="molecule type" value="Genomic_DNA"/>
</dbReference>
<protein>
    <submittedName>
        <fullName evidence="4">Negative acting factor</fullName>
    </submittedName>
</protein>
<dbReference type="PANTHER" id="PTHR38791:SF13">
    <property type="entry name" value="ZN(2)-C6 FUNGAL-TYPE DOMAIN-CONTAINING PROTEIN"/>
    <property type="match status" value="1"/>
</dbReference>
<dbReference type="Gene3D" id="4.10.240.10">
    <property type="entry name" value="Zn(2)-C6 fungal-type DNA-binding domain"/>
    <property type="match status" value="1"/>
</dbReference>